<protein>
    <submittedName>
        <fullName evidence="1">RutC family protein</fullName>
    </submittedName>
</protein>
<dbReference type="Proteomes" id="UP000263595">
    <property type="component" value="Unassembled WGS sequence"/>
</dbReference>
<dbReference type="OrthoDB" id="6899345at2"/>
<dbReference type="RefSeq" id="WP_119142419.1">
    <property type="nucleotide sequence ID" value="NZ_CBCSFL010000011.1"/>
</dbReference>
<dbReference type="PANTHER" id="PTHR47328">
    <property type="match status" value="1"/>
</dbReference>
<evidence type="ECO:0000313" key="1">
    <source>
        <dbReference type="EMBL" id="SYX90828.1"/>
    </source>
</evidence>
<dbReference type="Gene3D" id="3.30.1330.40">
    <property type="entry name" value="RutC-like"/>
    <property type="match status" value="1"/>
</dbReference>
<gene>
    <name evidence="1" type="ORF">CCOS865_03095</name>
</gene>
<keyword evidence="2" id="KW-1185">Reference proteome</keyword>
<accession>A0A383RWQ8</accession>
<sequence>MTIERLHTDARMSLIVKHQGTVYLSGEVANDFEAGVEQQTRETFQNIERLLDQAGTDKTRILSATIYLKDIDADFAGMNRVWDQWLPQGCAPARATLQAKLCEPGILVEISIIAALPA</sequence>
<dbReference type="InterPro" id="IPR035709">
    <property type="entry name" value="YoaB-like"/>
</dbReference>
<dbReference type="SUPFAM" id="SSF55298">
    <property type="entry name" value="YjgF-like"/>
    <property type="match status" value="1"/>
</dbReference>
<dbReference type="Pfam" id="PF01042">
    <property type="entry name" value="Ribonuc_L-PSP"/>
    <property type="match status" value="1"/>
</dbReference>
<dbReference type="InterPro" id="IPR006175">
    <property type="entry name" value="YjgF/YER057c/UK114"/>
</dbReference>
<dbReference type="EMBL" id="UNOZ01000022">
    <property type="protein sequence ID" value="SYX90828.1"/>
    <property type="molecule type" value="Genomic_DNA"/>
</dbReference>
<name>A0A383RWQ8_9PSED</name>
<dbReference type="AlphaFoldDB" id="A0A383RWQ8"/>
<reference evidence="2" key="1">
    <citation type="submission" date="2018-08" db="EMBL/GenBank/DDBJ databases">
        <authorList>
            <person name="Blom J."/>
        </authorList>
    </citation>
    <scope>NUCLEOTIDE SEQUENCE [LARGE SCALE GENOMIC DNA]</scope>
    <source>
        <strain evidence="2">CCOS 865</strain>
    </source>
</reference>
<organism evidence="1 2">
    <name type="scientific">Pseudomonas reidholzensis</name>
    <dbReference type="NCBI Taxonomy" id="1785162"/>
    <lineage>
        <taxon>Bacteria</taxon>
        <taxon>Pseudomonadati</taxon>
        <taxon>Pseudomonadota</taxon>
        <taxon>Gammaproteobacteria</taxon>
        <taxon>Pseudomonadales</taxon>
        <taxon>Pseudomonadaceae</taxon>
        <taxon>Pseudomonas</taxon>
    </lineage>
</organism>
<dbReference type="PANTHER" id="PTHR47328:SF1">
    <property type="entry name" value="RUTC FAMILY PROTEIN YOAB"/>
    <property type="match status" value="1"/>
</dbReference>
<dbReference type="CDD" id="cd06150">
    <property type="entry name" value="YjgF_YER057c_UK114_like_2"/>
    <property type="match status" value="1"/>
</dbReference>
<proteinExistence type="predicted"/>
<dbReference type="InterPro" id="IPR035959">
    <property type="entry name" value="RutC-like_sf"/>
</dbReference>
<evidence type="ECO:0000313" key="2">
    <source>
        <dbReference type="Proteomes" id="UP000263595"/>
    </source>
</evidence>